<proteinExistence type="predicted"/>
<feature type="transmembrane region" description="Helical" evidence="1">
    <location>
        <begin position="220"/>
        <end position="241"/>
    </location>
</feature>
<dbReference type="Proteomes" id="UP000814176">
    <property type="component" value="Unassembled WGS sequence"/>
</dbReference>
<evidence type="ECO:0000256" key="1">
    <source>
        <dbReference type="SAM" id="Phobius"/>
    </source>
</evidence>
<feature type="transmembrane region" description="Helical" evidence="1">
    <location>
        <begin position="20"/>
        <end position="38"/>
    </location>
</feature>
<name>A0ABQ8KJ89_9APHY</name>
<evidence type="ECO:0000313" key="2">
    <source>
        <dbReference type="EMBL" id="KAH9838023.1"/>
    </source>
</evidence>
<accession>A0ABQ8KJ89</accession>
<feature type="transmembrane region" description="Helical" evidence="1">
    <location>
        <begin position="139"/>
        <end position="159"/>
    </location>
</feature>
<sequence>MAPTRVIPSTLASAVIESVTYGAFLIIGSTSIWLLWTYNWNRARRTATRQPSFARGIPLIVAGVCLLVGTTAHWIISVVRLFQALVTYKGGANPEEYFDEYLDKPFAIANAVLLFLCVFVTDAVCAYRLWIIWAFRKTVVIFPLCALVVFAVCGIRAVYETGHMRNTFSELQTAQWKWASAAFASHLCLNSYCTALIVGKLLASQCNLTKAGLQSDATQLITALIAVFIESASIYTGWAIFYCVSYEVQSLGRFIARDCSPAVAGIAFGLIIVQARLTWPQKTARDRSTVDALEFASHHTRHTSDVFTSIAINVNAAVREAEEDGQHDTSKGTLEPLRILLDEF</sequence>
<feature type="transmembrane region" description="Helical" evidence="1">
    <location>
        <begin position="106"/>
        <end position="127"/>
    </location>
</feature>
<keyword evidence="1" id="KW-0812">Transmembrane</keyword>
<dbReference type="RefSeq" id="XP_047780061.1">
    <property type="nucleotide sequence ID" value="XM_047919453.1"/>
</dbReference>
<keyword evidence="1" id="KW-1133">Transmembrane helix</keyword>
<keyword evidence="1" id="KW-0472">Membrane</keyword>
<evidence type="ECO:0000313" key="3">
    <source>
        <dbReference type="Proteomes" id="UP000814176"/>
    </source>
</evidence>
<feature type="transmembrane region" description="Helical" evidence="1">
    <location>
        <begin position="261"/>
        <end position="279"/>
    </location>
</feature>
<gene>
    <name evidence="2" type="ORF">C8Q71DRAFT_574104</name>
</gene>
<organism evidence="2 3">
    <name type="scientific">Rhodofomes roseus</name>
    <dbReference type="NCBI Taxonomy" id="34475"/>
    <lineage>
        <taxon>Eukaryota</taxon>
        <taxon>Fungi</taxon>
        <taxon>Dikarya</taxon>
        <taxon>Basidiomycota</taxon>
        <taxon>Agaricomycotina</taxon>
        <taxon>Agaricomycetes</taxon>
        <taxon>Polyporales</taxon>
        <taxon>Rhodofomes</taxon>
    </lineage>
</organism>
<dbReference type="EMBL" id="JADCUA010000008">
    <property type="protein sequence ID" value="KAH9838023.1"/>
    <property type="molecule type" value="Genomic_DNA"/>
</dbReference>
<feature type="transmembrane region" description="Helical" evidence="1">
    <location>
        <begin position="179"/>
        <end position="199"/>
    </location>
</feature>
<keyword evidence="3" id="KW-1185">Reference proteome</keyword>
<comment type="caution">
    <text evidence="2">The sequence shown here is derived from an EMBL/GenBank/DDBJ whole genome shotgun (WGS) entry which is preliminary data.</text>
</comment>
<dbReference type="GeneID" id="72000185"/>
<reference evidence="2 3" key="1">
    <citation type="journal article" date="2021" name="Environ. Microbiol.">
        <title>Gene family expansions and transcriptome signatures uncover fungal adaptations to wood decay.</title>
        <authorList>
            <person name="Hage H."/>
            <person name="Miyauchi S."/>
            <person name="Viragh M."/>
            <person name="Drula E."/>
            <person name="Min B."/>
            <person name="Chaduli D."/>
            <person name="Navarro D."/>
            <person name="Favel A."/>
            <person name="Norest M."/>
            <person name="Lesage-Meessen L."/>
            <person name="Balint B."/>
            <person name="Merenyi Z."/>
            <person name="de Eugenio L."/>
            <person name="Morin E."/>
            <person name="Martinez A.T."/>
            <person name="Baldrian P."/>
            <person name="Stursova M."/>
            <person name="Martinez M.J."/>
            <person name="Novotny C."/>
            <person name="Magnuson J.K."/>
            <person name="Spatafora J.W."/>
            <person name="Maurice S."/>
            <person name="Pangilinan J."/>
            <person name="Andreopoulos W."/>
            <person name="LaButti K."/>
            <person name="Hundley H."/>
            <person name="Na H."/>
            <person name="Kuo A."/>
            <person name="Barry K."/>
            <person name="Lipzen A."/>
            <person name="Henrissat B."/>
            <person name="Riley R."/>
            <person name="Ahrendt S."/>
            <person name="Nagy L.G."/>
            <person name="Grigoriev I.V."/>
            <person name="Martin F."/>
            <person name="Rosso M.N."/>
        </authorList>
    </citation>
    <scope>NUCLEOTIDE SEQUENCE [LARGE SCALE GENOMIC DNA]</scope>
    <source>
        <strain evidence="2 3">CIRM-BRFM 1785</strain>
    </source>
</reference>
<feature type="transmembrane region" description="Helical" evidence="1">
    <location>
        <begin position="59"/>
        <end position="86"/>
    </location>
</feature>
<protein>
    <submittedName>
        <fullName evidence="2">Uncharacterized protein</fullName>
    </submittedName>
</protein>